<sequence length="264" mass="26822">MSALVLAEWHRLTSARLWRWAVLAAIGSGAFTALLAFIGPENFDPPLPGLHTAEGTRVVLGVLGLLAFVPALLGTSAVAAEHRHRTIATTMLYAPRRWTALLAKIVTFTGAGLAYGAITAVVAGAGLFTAAAAKGSTLGLPPGEVLALLVRIAVTMGVYTLLGVGFGALFRNQVAALVVLGSYFYVVETALMLVPGVKALYPYLPGGATAALTGFTYLADAVAAQTGQAAGTLLPASLGGAVLVGYAALAALAAVAAPLRRDIT</sequence>
<evidence type="ECO:0000256" key="1">
    <source>
        <dbReference type="SAM" id="Phobius"/>
    </source>
</evidence>
<protein>
    <submittedName>
        <fullName evidence="2">ABC transporter permease</fullName>
    </submittedName>
</protein>
<organism evidence="2 3">
    <name type="scientific">Nonomuraea longispora</name>
    <dbReference type="NCBI Taxonomy" id="1848320"/>
    <lineage>
        <taxon>Bacteria</taxon>
        <taxon>Bacillati</taxon>
        <taxon>Actinomycetota</taxon>
        <taxon>Actinomycetes</taxon>
        <taxon>Streptosporangiales</taxon>
        <taxon>Streptosporangiaceae</taxon>
        <taxon>Nonomuraea</taxon>
    </lineage>
</organism>
<dbReference type="RefSeq" id="WP_132334977.1">
    <property type="nucleotide sequence ID" value="NZ_SMJZ01000093.1"/>
</dbReference>
<dbReference type="OrthoDB" id="5244396at2"/>
<accession>A0A4R4NA63</accession>
<feature type="transmembrane region" description="Helical" evidence="1">
    <location>
        <begin position="101"/>
        <end position="128"/>
    </location>
</feature>
<feature type="transmembrane region" description="Helical" evidence="1">
    <location>
        <begin position="177"/>
        <end position="197"/>
    </location>
</feature>
<evidence type="ECO:0000313" key="2">
    <source>
        <dbReference type="EMBL" id="TDC04243.1"/>
    </source>
</evidence>
<evidence type="ECO:0000313" key="3">
    <source>
        <dbReference type="Proteomes" id="UP000295157"/>
    </source>
</evidence>
<feature type="transmembrane region" description="Helical" evidence="1">
    <location>
        <begin position="148"/>
        <end position="170"/>
    </location>
</feature>
<dbReference type="EMBL" id="SMJZ01000093">
    <property type="protein sequence ID" value="TDC04243.1"/>
    <property type="molecule type" value="Genomic_DNA"/>
</dbReference>
<feature type="transmembrane region" description="Helical" evidence="1">
    <location>
        <begin position="20"/>
        <end position="38"/>
    </location>
</feature>
<keyword evidence="1" id="KW-1133">Transmembrane helix</keyword>
<feature type="transmembrane region" description="Helical" evidence="1">
    <location>
        <begin position="238"/>
        <end position="259"/>
    </location>
</feature>
<keyword evidence="3" id="KW-1185">Reference proteome</keyword>
<reference evidence="2 3" key="1">
    <citation type="submission" date="2019-02" db="EMBL/GenBank/DDBJ databases">
        <title>Draft genome sequences of novel Actinobacteria.</title>
        <authorList>
            <person name="Sahin N."/>
            <person name="Ay H."/>
            <person name="Saygin H."/>
        </authorList>
    </citation>
    <scope>NUCLEOTIDE SEQUENCE [LARGE SCALE GENOMIC DNA]</scope>
    <source>
        <strain evidence="2 3">KC201</strain>
    </source>
</reference>
<keyword evidence="1" id="KW-0472">Membrane</keyword>
<name>A0A4R4NA63_9ACTN</name>
<proteinExistence type="predicted"/>
<dbReference type="Proteomes" id="UP000295157">
    <property type="component" value="Unassembled WGS sequence"/>
</dbReference>
<keyword evidence="1" id="KW-0812">Transmembrane</keyword>
<feature type="transmembrane region" description="Helical" evidence="1">
    <location>
        <begin position="58"/>
        <end position="80"/>
    </location>
</feature>
<comment type="caution">
    <text evidence="2">The sequence shown here is derived from an EMBL/GenBank/DDBJ whole genome shotgun (WGS) entry which is preliminary data.</text>
</comment>
<dbReference type="AlphaFoldDB" id="A0A4R4NA63"/>
<gene>
    <name evidence="2" type="ORF">E1267_23510</name>
</gene>